<protein>
    <submittedName>
        <fullName evidence="2">Uncharacterized protein</fullName>
    </submittedName>
</protein>
<comment type="caution">
    <text evidence="2">The sequence shown here is derived from an EMBL/GenBank/DDBJ whole genome shotgun (WGS) entry which is preliminary data.</text>
</comment>
<name>A0A5C8FWD0_9SPIR</name>
<evidence type="ECO:0000313" key="2">
    <source>
        <dbReference type="EMBL" id="TXJ53982.1"/>
    </source>
</evidence>
<feature type="region of interest" description="Disordered" evidence="1">
    <location>
        <begin position="1"/>
        <end position="33"/>
    </location>
</feature>
<organism evidence="2 3">
    <name type="scientific">Brachyspira aalborgi</name>
    <dbReference type="NCBI Taxonomy" id="29522"/>
    <lineage>
        <taxon>Bacteria</taxon>
        <taxon>Pseudomonadati</taxon>
        <taxon>Spirochaetota</taxon>
        <taxon>Spirochaetia</taxon>
        <taxon>Brachyspirales</taxon>
        <taxon>Brachyspiraceae</taxon>
        <taxon>Brachyspira</taxon>
    </lineage>
</organism>
<accession>A0A5C8FWD0</accession>
<sequence>MTDSTNGGNGENNGGSISGGGETNSGGNTTVKTTVHYGSKSATIDTPNYEEVKKLWLEVFAN</sequence>
<evidence type="ECO:0000313" key="3">
    <source>
        <dbReference type="Proteomes" id="UP000322327"/>
    </source>
</evidence>
<dbReference type="EMBL" id="SAYI01000021">
    <property type="protein sequence ID" value="TXJ53982.1"/>
    <property type="molecule type" value="Genomic_DNA"/>
</dbReference>
<evidence type="ECO:0000256" key="1">
    <source>
        <dbReference type="SAM" id="MobiDB-lite"/>
    </source>
</evidence>
<gene>
    <name evidence="2" type="ORF">EPJ76_11300</name>
</gene>
<dbReference type="AlphaFoldDB" id="A0A5C8FWD0"/>
<proteinExistence type="predicted"/>
<feature type="compositionally biased region" description="Gly residues" evidence="1">
    <location>
        <begin position="7"/>
        <end position="24"/>
    </location>
</feature>
<reference evidence="2 3" key="1">
    <citation type="journal article" date="1992" name="Lakartidningen">
        <title>[Penicillin V and not amoxicillin is the first choice preparation in acute otitis].</title>
        <authorList>
            <person name="Kamme C."/>
            <person name="Lundgren K."/>
            <person name="Prellner K."/>
        </authorList>
    </citation>
    <scope>NUCLEOTIDE SEQUENCE [LARGE SCALE GENOMIC DNA]</scope>
    <source>
        <strain evidence="2 3">PC3053II</strain>
    </source>
</reference>
<dbReference type="Proteomes" id="UP000322327">
    <property type="component" value="Unassembled WGS sequence"/>
</dbReference>
<dbReference type="RefSeq" id="WP_147531847.1">
    <property type="nucleotide sequence ID" value="NZ_SAYI01000021.1"/>
</dbReference>